<organism evidence="2 3">
    <name type="scientific">Stenotrophomonas cyclobalanopsidis</name>
    <dbReference type="NCBI Taxonomy" id="2771362"/>
    <lineage>
        <taxon>Bacteria</taxon>
        <taxon>Pseudomonadati</taxon>
        <taxon>Pseudomonadota</taxon>
        <taxon>Gammaproteobacteria</taxon>
        <taxon>Lysobacterales</taxon>
        <taxon>Lysobacteraceae</taxon>
        <taxon>Stenotrophomonas</taxon>
    </lineage>
</organism>
<feature type="domain" description="HDOD" evidence="1">
    <location>
        <begin position="99"/>
        <end position="290"/>
    </location>
</feature>
<dbReference type="PROSITE" id="PS51833">
    <property type="entry name" value="HDOD"/>
    <property type="match status" value="1"/>
</dbReference>
<dbReference type="RefSeq" id="WP_150454801.1">
    <property type="nucleotide sequence ID" value="NZ_VYKI01000012.1"/>
</dbReference>
<evidence type="ECO:0000313" key="2">
    <source>
        <dbReference type="EMBL" id="KAA8997853.1"/>
    </source>
</evidence>
<dbReference type="EMBL" id="VYKI01000012">
    <property type="protein sequence ID" value="KAA8997853.1"/>
    <property type="molecule type" value="Genomic_DNA"/>
</dbReference>
<dbReference type="InterPro" id="IPR052340">
    <property type="entry name" value="RNase_Y/CdgJ"/>
</dbReference>
<accession>A0ABQ6T0A1</accession>
<dbReference type="Gene3D" id="1.10.3210.10">
    <property type="entry name" value="Hypothetical protein af1432"/>
    <property type="match status" value="1"/>
</dbReference>
<reference evidence="2 3" key="1">
    <citation type="journal article" date="2020" name="Antonie Van Leeuwenhoek">
        <title>Stenotrophomonas cyclobalanopsidis sp. nov., isolated from the leaf spot disease of Cyclobalanopsis patelliformis.</title>
        <authorList>
            <person name="Bian D.R."/>
            <person name="Xue H."/>
            <person name="Piao C.G."/>
            <person name="Li Y."/>
        </authorList>
    </citation>
    <scope>NUCLEOTIDE SEQUENCE [LARGE SCALE GENOMIC DNA]</scope>
    <source>
        <strain evidence="2 3">TPQG1-4</strain>
    </source>
</reference>
<comment type="caution">
    <text evidence="2">The sequence shown here is derived from an EMBL/GenBank/DDBJ whole genome shotgun (WGS) entry which is preliminary data.</text>
</comment>
<dbReference type="PANTHER" id="PTHR33525:SF6">
    <property type="entry name" value="HDOD DOMAIN-CONTAINING PROTEIN"/>
    <property type="match status" value="1"/>
</dbReference>
<dbReference type="Pfam" id="PF08668">
    <property type="entry name" value="HDOD"/>
    <property type="match status" value="1"/>
</dbReference>
<dbReference type="SUPFAM" id="SSF109604">
    <property type="entry name" value="HD-domain/PDEase-like"/>
    <property type="match status" value="1"/>
</dbReference>
<protein>
    <submittedName>
        <fullName evidence="2">HDOD domain-containing protein</fullName>
    </submittedName>
</protein>
<gene>
    <name evidence="2" type="ORF">FJU31_11130</name>
</gene>
<dbReference type="PANTHER" id="PTHR33525">
    <property type="match status" value="1"/>
</dbReference>
<evidence type="ECO:0000313" key="3">
    <source>
        <dbReference type="Proteomes" id="UP000326367"/>
    </source>
</evidence>
<sequence length="362" mass="38784">MRPAWWQTLVKWVSRLCGTDPVRLATAPRQAVAAAAAAAASLQGEALPPAEVAAHLQRGLHALALYPHLAGEPAAPGPSALAEAVDRALRDRDWATRQLPRRPQLLPQLIQTVNDDVASARVMAAIIGQDPVLTGNLLRIANSPAYKVHERPVDSLQRAVTLVGTEGVRQIISAVLVQPVMQVQCEVFTQFSAIIWEHALLASRAAADHARTVTFGDAFAAQWLGLMQGLGAALVMRQLLQEAQIRGETVEPAVALDLLERWSLPLAQRVVAAWELPEQVHQALAADAQGALADSLRLGSAAAAASLLCRHGHGTQARMLALLEQLPSAPAHALRGIWRRLHGRNVETLDEALHDAHSKAGT</sequence>
<proteinExistence type="predicted"/>
<dbReference type="Proteomes" id="UP000326367">
    <property type="component" value="Unassembled WGS sequence"/>
</dbReference>
<dbReference type="InterPro" id="IPR013976">
    <property type="entry name" value="HDOD"/>
</dbReference>
<name>A0ABQ6T0A1_9GAMM</name>
<keyword evidence="3" id="KW-1185">Reference proteome</keyword>
<evidence type="ECO:0000259" key="1">
    <source>
        <dbReference type="PROSITE" id="PS51833"/>
    </source>
</evidence>